<evidence type="ECO:0000256" key="7">
    <source>
        <dbReference type="ARBA" id="ARBA00023004"/>
    </source>
</evidence>
<dbReference type="AlphaFoldDB" id="A0A2G1W617"/>
<dbReference type="PANTHER" id="PTHR33693">
    <property type="entry name" value="TYPE-5 URACIL-DNA GLYCOSYLASE"/>
    <property type="match status" value="1"/>
</dbReference>
<gene>
    <name evidence="11" type="ORF">CEE69_15855</name>
</gene>
<evidence type="ECO:0000259" key="10">
    <source>
        <dbReference type="SMART" id="SM00986"/>
    </source>
</evidence>
<dbReference type="Proteomes" id="UP000225740">
    <property type="component" value="Unassembled WGS sequence"/>
</dbReference>
<keyword evidence="4" id="KW-0479">Metal-binding</keyword>
<dbReference type="NCBIfam" id="TIGR03915">
    <property type="entry name" value="SAM_7_link_chp"/>
    <property type="match status" value="1"/>
</dbReference>
<dbReference type="OrthoDB" id="5290748at2"/>
<evidence type="ECO:0000256" key="6">
    <source>
        <dbReference type="ARBA" id="ARBA00022801"/>
    </source>
</evidence>
<keyword evidence="6" id="KW-0378">Hydrolase</keyword>
<proteinExistence type="inferred from homology"/>
<dbReference type="Pfam" id="PF03167">
    <property type="entry name" value="UDG"/>
    <property type="match status" value="1"/>
</dbReference>
<sequence length="497" mass="55474">MTASEECLSVRATRWEDWRITSRRLLICGAAPETIHWIDGRSKTARKQSDLFGASDIEHSTLGSKAEAGNDEANASSASPFRVPKPFLNLARQVACHRSPGRWELLYRILWRITGGEKHLLTNAADRDVHAATKLEKSVSRDAHKMKAFVRFREIQDEDGTRFVAWHRPDHYTLGLVADFFARRFDVMRWAVLTPDESAVWDGKRLTMGDGAPRSEAPEADELEEVWKTYYANIFNPARIKLNAMRAEMPKKHWATMPETELIDDLVRNAPTRVETMIRHAEGGVSARPFLPELSGSDTAGSIGRLRDAAAVCQGCDLHGPATQTVFGVGNPNAKLVLVGEQPGDREDLAGEPFVGPAGQLLRETLAEVGLDPAELYITNSVKHFKFKPTGKRRLHVKPAAREVAACRPWLEAELDVIRPKMVVALGATAAGVLLGPGFRLLKSRGQVQRSDHAKWTIATYHPSAILRVPNEQTRETMRRALLEDLHFAAEHYRMLP</sequence>
<comment type="caution">
    <text evidence="11">The sequence shown here is derived from an EMBL/GenBank/DDBJ whole genome shotgun (WGS) entry which is preliminary data.</text>
</comment>
<evidence type="ECO:0000256" key="3">
    <source>
        <dbReference type="ARBA" id="ARBA00022485"/>
    </source>
</evidence>
<dbReference type="PANTHER" id="PTHR33693:SF9">
    <property type="entry name" value="TYPE-4 URACIL-DNA GLYCOSYLASE"/>
    <property type="match status" value="1"/>
</dbReference>
<dbReference type="GO" id="GO:0097506">
    <property type="term" value="F:deaminated base DNA N-glycosylase activity"/>
    <property type="evidence" value="ECO:0007669"/>
    <property type="project" value="UniProtKB-ARBA"/>
</dbReference>
<protein>
    <recommendedName>
        <fullName evidence="2">Type-4 uracil-DNA glycosylase</fullName>
    </recommendedName>
</protein>
<feature type="domain" description="Uracil-DNA glycosylase-like" evidence="10">
    <location>
        <begin position="327"/>
        <end position="487"/>
    </location>
</feature>
<dbReference type="CDD" id="cd10030">
    <property type="entry name" value="UDG-F4_TTUDGA_SPO1dp_like"/>
    <property type="match status" value="1"/>
</dbReference>
<evidence type="ECO:0000313" key="11">
    <source>
        <dbReference type="EMBL" id="PHQ34472.1"/>
    </source>
</evidence>
<evidence type="ECO:0000256" key="2">
    <source>
        <dbReference type="ARBA" id="ARBA00019403"/>
    </source>
</evidence>
<evidence type="ECO:0000256" key="1">
    <source>
        <dbReference type="ARBA" id="ARBA00006521"/>
    </source>
</evidence>
<keyword evidence="8" id="KW-0411">Iron-sulfur</keyword>
<dbReference type="InterPro" id="IPR051536">
    <property type="entry name" value="UDG_Type-4/5"/>
</dbReference>
<dbReference type="RefSeq" id="WP_099261614.1">
    <property type="nucleotide sequence ID" value="NZ_NIZW01000011.1"/>
</dbReference>
<comment type="similarity">
    <text evidence="1">Belongs to the uracil-DNA glycosylase (UDG) superfamily. Type 4 (UDGa) family.</text>
</comment>
<dbReference type="Gene3D" id="3.40.470.10">
    <property type="entry name" value="Uracil-DNA glycosylase-like domain"/>
    <property type="match status" value="1"/>
</dbReference>
<dbReference type="GeneID" id="90609540"/>
<dbReference type="GO" id="GO:0051539">
    <property type="term" value="F:4 iron, 4 sulfur cluster binding"/>
    <property type="evidence" value="ECO:0007669"/>
    <property type="project" value="UniProtKB-KW"/>
</dbReference>
<keyword evidence="12" id="KW-1185">Reference proteome</keyword>
<dbReference type="NCBIfam" id="TIGR00758">
    <property type="entry name" value="UDG_fam4"/>
    <property type="match status" value="1"/>
</dbReference>
<keyword evidence="9" id="KW-0234">DNA repair</keyword>
<keyword evidence="5" id="KW-0227">DNA damage</keyword>
<dbReference type="GO" id="GO:0046872">
    <property type="term" value="F:metal ion binding"/>
    <property type="evidence" value="ECO:0007669"/>
    <property type="project" value="UniProtKB-KW"/>
</dbReference>
<dbReference type="GO" id="GO:0006281">
    <property type="term" value="P:DNA repair"/>
    <property type="evidence" value="ECO:0007669"/>
    <property type="project" value="UniProtKB-KW"/>
</dbReference>
<organism evidence="11 12">
    <name type="scientific">Rhodopirellula bahusiensis</name>
    <dbReference type="NCBI Taxonomy" id="2014065"/>
    <lineage>
        <taxon>Bacteria</taxon>
        <taxon>Pseudomonadati</taxon>
        <taxon>Planctomycetota</taxon>
        <taxon>Planctomycetia</taxon>
        <taxon>Pirellulales</taxon>
        <taxon>Pirellulaceae</taxon>
        <taxon>Rhodopirellula</taxon>
    </lineage>
</organism>
<dbReference type="InterPro" id="IPR036895">
    <property type="entry name" value="Uracil-DNA_glycosylase-like_sf"/>
</dbReference>
<dbReference type="InterPro" id="IPR005273">
    <property type="entry name" value="Ura-DNA_glyco_family4"/>
</dbReference>
<name>A0A2G1W617_9BACT</name>
<dbReference type="SUPFAM" id="SSF52141">
    <property type="entry name" value="Uracil-DNA glycosylase-like"/>
    <property type="match status" value="1"/>
</dbReference>
<dbReference type="SMART" id="SM00987">
    <property type="entry name" value="UreE_C"/>
    <property type="match status" value="1"/>
</dbReference>
<evidence type="ECO:0000256" key="5">
    <source>
        <dbReference type="ARBA" id="ARBA00022763"/>
    </source>
</evidence>
<dbReference type="InterPro" id="IPR005122">
    <property type="entry name" value="Uracil-DNA_glycosylase-like"/>
</dbReference>
<dbReference type="InterPro" id="IPR023875">
    <property type="entry name" value="DNA_repair_put"/>
</dbReference>
<evidence type="ECO:0000313" key="12">
    <source>
        <dbReference type="Proteomes" id="UP000225740"/>
    </source>
</evidence>
<dbReference type="NCBIfam" id="TIGR03914">
    <property type="entry name" value="UDG_fam_dom"/>
    <property type="match status" value="1"/>
</dbReference>
<dbReference type="InterPro" id="IPR025404">
    <property type="entry name" value="DUF4130"/>
</dbReference>
<keyword evidence="3" id="KW-0004">4Fe-4S</keyword>
<dbReference type="Pfam" id="PF13566">
    <property type="entry name" value="DUF4130"/>
    <property type="match status" value="1"/>
</dbReference>
<keyword evidence="7" id="KW-0408">Iron</keyword>
<dbReference type="SMART" id="SM00986">
    <property type="entry name" value="UDG"/>
    <property type="match status" value="1"/>
</dbReference>
<evidence type="ECO:0000256" key="8">
    <source>
        <dbReference type="ARBA" id="ARBA00023014"/>
    </source>
</evidence>
<accession>A0A2G1W617</accession>
<evidence type="ECO:0000256" key="4">
    <source>
        <dbReference type="ARBA" id="ARBA00022723"/>
    </source>
</evidence>
<dbReference type="EMBL" id="NIZW01000011">
    <property type="protein sequence ID" value="PHQ34472.1"/>
    <property type="molecule type" value="Genomic_DNA"/>
</dbReference>
<evidence type="ECO:0000256" key="9">
    <source>
        <dbReference type="ARBA" id="ARBA00023204"/>
    </source>
</evidence>
<reference evidence="11 12" key="1">
    <citation type="submission" date="2017-06" db="EMBL/GenBank/DDBJ databases">
        <title>Description of Rhodopirellula bahusiensis sp. nov.</title>
        <authorList>
            <person name="Kizina J."/>
            <person name="Harder J."/>
        </authorList>
    </citation>
    <scope>NUCLEOTIDE SEQUENCE [LARGE SCALE GENOMIC DNA]</scope>
    <source>
        <strain evidence="11 12">SWK21</strain>
    </source>
</reference>